<gene>
    <name evidence="6" type="ORF">ABZZ21_22935</name>
</gene>
<feature type="compositionally biased region" description="Basic and acidic residues" evidence="4">
    <location>
        <begin position="363"/>
        <end position="385"/>
    </location>
</feature>
<evidence type="ECO:0000256" key="4">
    <source>
        <dbReference type="SAM" id="MobiDB-lite"/>
    </source>
</evidence>
<evidence type="ECO:0000313" key="6">
    <source>
        <dbReference type="EMBL" id="MET9847351.1"/>
    </source>
</evidence>
<keyword evidence="1" id="KW-0805">Transcription regulation</keyword>
<dbReference type="Gene3D" id="1.10.10.10">
    <property type="entry name" value="Winged helix-like DNA-binding domain superfamily/Winged helix DNA-binding domain"/>
    <property type="match status" value="1"/>
</dbReference>
<evidence type="ECO:0000313" key="7">
    <source>
        <dbReference type="Proteomes" id="UP001550210"/>
    </source>
</evidence>
<dbReference type="Pfam" id="PF01022">
    <property type="entry name" value="HTH_5"/>
    <property type="match status" value="1"/>
</dbReference>
<feature type="domain" description="HTH arsR-type" evidence="5">
    <location>
        <begin position="274"/>
        <end position="368"/>
    </location>
</feature>
<dbReference type="SUPFAM" id="SSF46785">
    <property type="entry name" value="Winged helix' DNA-binding domain"/>
    <property type="match status" value="1"/>
</dbReference>
<name>A0ABV2V0J6_9ACTN</name>
<dbReference type="PROSITE" id="PS50987">
    <property type="entry name" value="HTH_ARSR_2"/>
    <property type="match status" value="1"/>
</dbReference>
<dbReference type="PANTHER" id="PTHR33154:SF33">
    <property type="entry name" value="TRANSCRIPTIONAL REPRESSOR SDPR"/>
    <property type="match status" value="1"/>
</dbReference>
<keyword evidence="3" id="KW-0804">Transcription</keyword>
<evidence type="ECO:0000256" key="3">
    <source>
        <dbReference type="ARBA" id="ARBA00023163"/>
    </source>
</evidence>
<dbReference type="RefSeq" id="WP_355398563.1">
    <property type="nucleotide sequence ID" value="NZ_JBEGHN010000034.1"/>
</dbReference>
<keyword evidence="2" id="KW-0238">DNA-binding</keyword>
<evidence type="ECO:0000256" key="2">
    <source>
        <dbReference type="ARBA" id="ARBA00023125"/>
    </source>
</evidence>
<feature type="region of interest" description="Disordered" evidence="4">
    <location>
        <begin position="360"/>
        <end position="385"/>
    </location>
</feature>
<reference evidence="6 7" key="1">
    <citation type="submission" date="2024-06" db="EMBL/GenBank/DDBJ databases">
        <title>The Natural Products Discovery Center: Release of the First 8490 Sequenced Strains for Exploring Actinobacteria Biosynthetic Diversity.</title>
        <authorList>
            <person name="Kalkreuter E."/>
            <person name="Kautsar S.A."/>
            <person name="Yang D."/>
            <person name="Bader C.D."/>
            <person name="Teijaro C.N."/>
            <person name="Fluegel L."/>
            <person name="Davis C.M."/>
            <person name="Simpson J.R."/>
            <person name="Lauterbach L."/>
            <person name="Steele A.D."/>
            <person name="Gui C."/>
            <person name="Meng S."/>
            <person name="Li G."/>
            <person name="Viehrig K."/>
            <person name="Ye F."/>
            <person name="Su P."/>
            <person name="Kiefer A.F."/>
            <person name="Nichols A."/>
            <person name="Cepeda A.J."/>
            <person name="Yan W."/>
            <person name="Fan B."/>
            <person name="Jiang Y."/>
            <person name="Adhikari A."/>
            <person name="Zheng C.-J."/>
            <person name="Schuster L."/>
            <person name="Cowan T.M."/>
            <person name="Smanski M.J."/>
            <person name="Chevrette M.G."/>
            <person name="De Carvalho L.P.S."/>
            <person name="Shen B."/>
        </authorList>
    </citation>
    <scope>NUCLEOTIDE SEQUENCE [LARGE SCALE GENOMIC DNA]</scope>
    <source>
        <strain evidence="6 7">NPDC006434</strain>
    </source>
</reference>
<dbReference type="Pfam" id="PF19361">
    <property type="entry name" value="DUF5937"/>
    <property type="match status" value="1"/>
</dbReference>
<evidence type="ECO:0000256" key="1">
    <source>
        <dbReference type="ARBA" id="ARBA00023015"/>
    </source>
</evidence>
<sequence length="385" mass="43773">MTIVFRVPADGAERVGFAYSPAMEAVLSLHVLVEPKHHPVQHGWVRAMRRLSPALKREIEAFAYAVRSYFPEFLFPRPTGGLRDFREELAALRTADPDLIRLEFAVPLLTPWPDDDGGGRDPRLLHRPDLRERLRALALRDSDPAMAAMLLDDPRALLERFLDMLERYWREAFEDEWARIEPDLAAGVSEAGQQIARSGLYGMLRGLWPEVRSDHRAERFWLERPHDHEVVIGADDTLLLAPSTYVWPHVRVNCDGPWPLGLVFPVSSIAREARPRIPPARLVGILRALADDTRLRALRLIAERPRSTQELAPLVGVSEAALSKHLRVMADADLLERRREGYYVLYRIVPGQVAGLTPGLESFLRHDDDPDDPDGRRHDRPARSD</sequence>
<dbReference type="NCBIfam" id="NF033788">
    <property type="entry name" value="HTH_metalloreg"/>
    <property type="match status" value="1"/>
</dbReference>
<dbReference type="SMART" id="SM00418">
    <property type="entry name" value="HTH_ARSR"/>
    <property type="match status" value="1"/>
</dbReference>
<keyword evidence="7" id="KW-1185">Reference proteome</keyword>
<comment type="caution">
    <text evidence="6">The sequence shown here is derived from an EMBL/GenBank/DDBJ whole genome shotgun (WGS) entry which is preliminary data.</text>
</comment>
<dbReference type="CDD" id="cd00090">
    <property type="entry name" value="HTH_ARSR"/>
    <property type="match status" value="1"/>
</dbReference>
<organism evidence="6 7">
    <name type="scientific">Streptomyces ossamyceticus</name>
    <dbReference type="NCBI Taxonomy" id="249581"/>
    <lineage>
        <taxon>Bacteria</taxon>
        <taxon>Bacillati</taxon>
        <taxon>Actinomycetota</taxon>
        <taxon>Actinomycetes</taxon>
        <taxon>Kitasatosporales</taxon>
        <taxon>Streptomycetaceae</taxon>
        <taxon>Streptomyces</taxon>
    </lineage>
</organism>
<accession>A0ABV2V0J6</accession>
<dbReference type="PRINTS" id="PR00778">
    <property type="entry name" value="HTHARSR"/>
</dbReference>
<dbReference type="Proteomes" id="UP001550210">
    <property type="component" value="Unassembled WGS sequence"/>
</dbReference>
<evidence type="ECO:0000259" key="5">
    <source>
        <dbReference type="PROSITE" id="PS50987"/>
    </source>
</evidence>
<dbReference type="InterPro" id="IPR011991">
    <property type="entry name" value="ArsR-like_HTH"/>
</dbReference>
<dbReference type="PANTHER" id="PTHR33154">
    <property type="entry name" value="TRANSCRIPTIONAL REGULATOR, ARSR FAMILY"/>
    <property type="match status" value="1"/>
</dbReference>
<proteinExistence type="predicted"/>
<dbReference type="InterPro" id="IPR036388">
    <property type="entry name" value="WH-like_DNA-bd_sf"/>
</dbReference>
<dbReference type="InterPro" id="IPR036390">
    <property type="entry name" value="WH_DNA-bd_sf"/>
</dbReference>
<dbReference type="EMBL" id="JBEXPZ010000029">
    <property type="protein sequence ID" value="MET9847351.1"/>
    <property type="molecule type" value="Genomic_DNA"/>
</dbReference>
<dbReference type="InterPro" id="IPR045981">
    <property type="entry name" value="DUF5937"/>
</dbReference>
<dbReference type="InterPro" id="IPR001845">
    <property type="entry name" value="HTH_ArsR_DNA-bd_dom"/>
</dbReference>
<protein>
    <submittedName>
        <fullName evidence="6">DUF5937 family protein</fullName>
    </submittedName>
</protein>
<dbReference type="InterPro" id="IPR051081">
    <property type="entry name" value="HTH_MetalResp_TranReg"/>
</dbReference>